<reference evidence="1 2" key="1">
    <citation type="submission" date="2016-03" db="EMBL/GenBank/DDBJ databases">
        <title>Genome sequence of Providencia stuartii strain, isolated from the salivary glands of larval Lucilia sericata.</title>
        <authorList>
            <person name="Yuan Y."/>
            <person name="Zhang Y."/>
            <person name="Fu S."/>
            <person name="Crippen T.L."/>
            <person name="Visi D."/>
            <person name="Benbow M.E."/>
            <person name="Allen M."/>
            <person name="Tomberlin J.K."/>
            <person name="Sze S.-H."/>
            <person name="Tarone A.M."/>
        </authorList>
    </citation>
    <scope>NUCLEOTIDE SEQUENCE [LARGE SCALE GENOMIC DNA]</scope>
    <source>
        <strain evidence="1 2">Crippen</strain>
    </source>
</reference>
<protein>
    <submittedName>
        <fullName evidence="1">Uncharacterized protein</fullName>
    </submittedName>
</protein>
<dbReference type="InterPro" id="IPR002954">
    <property type="entry name" value="Salm_SPAgM"/>
</dbReference>
<name>A0A1S1HTH5_PROST</name>
<proteinExistence type="predicted"/>
<organism evidence="1 2">
    <name type="scientific">Providencia stuartii</name>
    <dbReference type="NCBI Taxonomy" id="588"/>
    <lineage>
        <taxon>Bacteria</taxon>
        <taxon>Pseudomonadati</taxon>
        <taxon>Pseudomonadota</taxon>
        <taxon>Gammaproteobacteria</taxon>
        <taxon>Enterobacterales</taxon>
        <taxon>Morganellaceae</taxon>
        <taxon>Providencia</taxon>
    </lineage>
</organism>
<dbReference type="OrthoDB" id="6466997at2"/>
<accession>A0A1S1HTH5</accession>
<dbReference type="EMBL" id="LVIE01000068">
    <property type="protein sequence ID" value="OHT25152.1"/>
    <property type="molecule type" value="Genomic_DNA"/>
</dbReference>
<dbReference type="Pfam" id="PF02090">
    <property type="entry name" value="SPAM"/>
    <property type="match status" value="1"/>
</dbReference>
<dbReference type="AlphaFoldDB" id="A0A1S1HTH5"/>
<gene>
    <name evidence="1" type="ORF">A3Q29_15510</name>
</gene>
<dbReference type="RefSeq" id="WP_070925943.1">
    <property type="nucleotide sequence ID" value="NZ_VAUE01000026.1"/>
</dbReference>
<sequence length="148" mass="17763">MIRNLLTLTERRFDRTLQEQVKVQSAIKVLEQQRTHLQLRMTTLETQIILFEQSAQLNKVSFWERQRLKAALLAEIAHLQYQIESIGSELIKYEQSRKQIVARMVTLRNKCEKFRNYLKQQRLARCLKLERQQQNEIEELSVYGNNET</sequence>
<evidence type="ECO:0000313" key="2">
    <source>
        <dbReference type="Proteomes" id="UP000179588"/>
    </source>
</evidence>
<keyword evidence="2" id="KW-1185">Reference proteome</keyword>
<comment type="caution">
    <text evidence="1">The sequence shown here is derived from an EMBL/GenBank/DDBJ whole genome shotgun (WGS) entry which is preliminary data.</text>
</comment>
<dbReference type="Proteomes" id="UP000179588">
    <property type="component" value="Unassembled WGS sequence"/>
</dbReference>
<evidence type="ECO:0000313" key="1">
    <source>
        <dbReference type="EMBL" id="OHT25152.1"/>
    </source>
</evidence>